<feature type="transmembrane region" description="Helical" evidence="1">
    <location>
        <begin position="400"/>
        <end position="422"/>
    </location>
</feature>
<sequence>MNENKMNNDKAGEINDQEQDPQIFIKLDDNEVIQFPLSKFNYILDRQITEYLNEANNENIINPKDYKAKKLDSIVKQLEKDLMKDKFAQSQRFRFFNFGQNVDLSFNQTNGGIFCENSIKDREIFTVSLNSEDQSCIITDSSKTKLITLTKNDNTNLINSESDNNSKKLNVKYKPCPKSKKKFSKHNVKVKVKGANKAMPLNTELDQNNLTTVKCLSTIKCKRKPGPKSKTMIVDNMIFSYSNNKEPDENKMCLNKEVTENYNFCLKFSSSKYPPPYPLIPPHNTQPSWKNIPSIPKMSIKVSRNKVTLKWNLNLFWKKAEIKMYELFVCQETDAYPDVSMWKKKDNIKAKKLPMTCELEEYELGYIYYFALRAVDVHNRRVLLLYKKLRFRLTIRTNNLMLRIYFSIFIILKIINLLLNLFHCRPLSIDIYYYNLNI</sequence>
<name>A0A6G0U2V6_APHGL</name>
<dbReference type="PANTHER" id="PTHR23210">
    <property type="entry name" value="ACTIVATING TRANSCRIPTION FACTOR 7 INTERACTING PROTEIN"/>
    <property type="match status" value="1"/>
</dbReference>
<dbReference type="PANTHER" id="PTHR23210:SF26">
    <property type="entry name" value="ACTIVATING TRANSCRIPTION FACTOR 7-INTERACTING PROTEIN 1"/>
    <property type="match status" value="1"/>
</dbReference>
<dbReference type="GO" id="GO:0005667">
    <property type="term" value="C:transcription regulator complex"/>
    <property type="evidence" value="ECO:0007669"/>
    <property type="project" value="TreeGrafter"/>
</dbReference>
<dbReference type="GO" id="GO:0006355">
    <property type="term" value="P:regulation of DNA-templated transcription"/>
    <property type="evidence" value="ECO:0007669"/>
    <property type="project" value="TreeGrafter"/>
</dbReference>
<dbReference type="AlphaFoldDB" id="A0A6G0U2V6"/>
<proteinExistence type="predicted"/>
<keyword evidence="1" id="KW-0472">Membrane</keyword>
<dbReference type="OrthoDB" id="2434995at2759"/>
<evidence type="ECO:0000313" key="3">
    <source>
        <dbReference type="EMBL" id="KAE9543451.1"/>
    </source>
</evidence>
<evidence type="ECO:0000313" key="4">
    <source>
        <dbReference type="Proteomes" id="UP000475862"/>
    </source>
</evidence>
<keyword evidence="1" id="KW-0812">Transmembrane</keyword>
<evidence type="ECO:0000259" key="2">
    <source>
        <dbReference type="Pfam" id="PF16794"/>
    </source>
</evidence>
<dbReference type="Proteomes" id="UP000475862">
    <property type="component" value="Unassembled WGS sequence"/>
</dbReference>
<dbReference type="Pfam" id="PF16794">
    <property type="entry name" value="fn3_4"/>
    <property type="match status" value="1"/>
</dbReference>
<dbReference type="EMBL" id="VYZN01000008">
    <property type="protein sequence ID" value="KAE9543451.1"/>
    <property type="molecule type" value="Genomic_DNA"/>
</dbReference>
<dbReference type="GO" id="GO:0003712">
    <property type="term" value="F:transcription coregulator activity"/>
    <property type="evidence" value="ECO:0007669"/>
    <property type="project" value="TreeGrafter"/>
</dbReference>
<dbReference type="InterPro" id="IPR056565">
    <property type="entry name" value="Fn3_ATF7IP"/>
</dbReference>
<comment type="caution">
    <text evidence="3">The sequence shown here is derived from an EMBL/GenBank/DDBJ whole genome shotgun (WGS) entry which is preliminary data.</text>
</comment>
<dbReference type="GO" id="GO:0005634">
    <property type="term" value="C:nucleus"/>
    <property type="evidence" value="ECO:0007669"/>
    <property type="project" value="TreeGrafter"/>
</dbReference>
<gene>
    <name evidence="3" type="ORF">AGLY_002251</name>
</gene>
<organism evidence="3 4">
    <name type="scientific">Aphis glycines</name>
    <name type="common">Soybean aphid</name>
    <dbReference type="NCBI Taxonomy" id="307491"/>
    <lineage>
        <taxon>Eukaryota</taxon>
        <taxon>Metazoa</taxon>
        <taxon>Ecdysozoa</taxon>
        <taxon>Arthropoda</taxon>
        <taxon>Hexapoda</taxon>
        <taxon>Insecta</taxon>
        <taxon>Pterygota</taxon>
        <taxon>Neoptera</taxon>
        <taxon>Paraneoptera</taxon>
        <taxon>Hemiptera</taxon>
        <taxon>Sternorrhyncha</taxon>
        <taxon>Aphidomorpha</taxon>
        <taxon>Aphidoidea</taxon>
        <taxon>Aphididae</taxon>
        <taxon>Aphidini</taxon>
        <taxon>Aphis</taxon>
        <taxon>Aphis</taxon>
    </lineage>
</organism>
<accession>A0A6G0U2V6</accession>
<reference evidence="3 4" key="1">
    <citation type="submission" date="2019-08" db="EMBL/GenBank/DDBJ databases">
        <title>The genome of the soybean aphid Biotype 1, its phylome, world population structure and adaptation to the North American continent.</title>
        <authorList>
            <person name="Giordano R."/>
            <person name="Donthu R.K."/>
            <person name="Hernandez A.G."/>
            <person name="Wright C.L."/>
            <person name="Zimin A.V."/>
        </authorList>
    </citation>
    <scope>NUCLEOTIDE SEQUENCE [LARGE SCALE GENOMIC DNA]</scope>
    <source>
        <tissue evidence="3">Whole aphids</tissue>
    </source>
</reference>
<feature type="domain" description="Activating transcription factor 7-interacting protein Fn3" evidence="2">
    <location>
        <begin position="291"/>
        <end position="381"/>
    </location>
</feature>
<keyword evidence="1" id="KW-1133">Transmembrane helix</keyword>
<protein>
    <recommendedName>
        <fullName evidence="2">Activating transcription factor 7-interacting protein Fn3 domain-containing protein</fullName>
    </recommendedName>
</protein>
<keyword evidence="4" id="KW-1185">Reference proteome</keyword>
<evidence type="ECO:0000256" key="1">
    <source>
        <dbReference type="SAM" id="Phobius"/>
    </source>
</evidence>
<dbReference type="InterPro" id="IPR026085">
    <property type="entry name" value="ATF7-int"/>
</dbReference>